<evidence type="ECO:0000256" key="1">
    <source>
        <dbReference type="RuleBase" id="RU366020"/>
    </source>
</evidence>
<comment type="catalytic activity">
    <reaction evidence="1">
        <text>O-phospho-L-seryl-[protein] + H2O = L-seryl-[protein] + phosphate</text>
        <dbReference type="Rhea" id="RHEA:20629"/>
        <dbReference type="Rhea" id="RHEA-COMP:9863"/>
        <dbReference type="Rhea" id="RHEA-COMP:11604"/>
        <dbReference type="ChEBI" id="CHEBI:15377"/>
        <dbReference type="ChEBI" id="CHEBI:29999"/>
        <dbReference type="ChEBI" id="CHEBI:43474"/>
        <dbReference type="ChEBI" id="CHEBI:83421"/>
        <dbReference type="EC" id="3.1.3.16"/>
    </reaction>
</comment>
<dbReference type="GO" id="GO:0004722">
    <property type="term" value="F:protein serine/threonine phosphatase activity"/>
    <property type="evidence" value="ECO:0007669"/>
    <property type="project" value="UniProtKB-EC"/>
</dbReference>
<evidence type="ECO:0000259" key="2">
    <source>
        <dbReference type="PROSITE" id="PS51746"/>
    </source>
</evidence>
<accession>A0A6A7BVM9</accession>
<dbReference type="InterPro" id="IPR001932">
    <property type="entry name" value="PPM-type_phosphatase-like_dom"/>
</dbReference>
<dbReference type="Gene3D" id="3.60.40.10">
    <property type="entry name" value="PPM-type phosphatase domain"/>
    <property type="match status" value="1"/>
</dbReference>
<feature type="non-terminal residue" evidence="3">
    <location>
        <position position="316"/>
    </location>
</feature>
<dbReference type="OrthoDB" id="60843at2759"/>
<proteinExistence type="inferred from homology"/>
<reference evidence="3" key="1">
    <citation type="journal article" date="2020" name="Stud. Mycol.">
        <title>101 Dothideomycetes genomes: a test case for predicting lifestyles and emergence of pathogens.</title>
        <authorList>
            <person name="Haridas S."/>
            <person name="Albert R."/>
            <person name="Binder M."/>
            <person name="Bloem J."/>
            <person name="Labutti K."/>
            <person name="Salamov A."/>
            <person name="Andreopoulos B."/>
            <person name="Baker S."/>
            <person name="Barry K."/>
            <person name="Bills G."/>
            <person name="Bluhm B."/>
            <person name="Cannon C."/>
            <person name="Castanera R."/>
            <person name="Culley D."/>
            <person name="Daum C."/>
            <person name="Ezra D."/>
            <person name="Gonzalez J."/>
            <person name="Henrissat B."/>
            <person name="Kuo A."/>
            <person name="Liang C."/>
            <person name="Lipzen A."/>
            <person name="Lutzoni F."/>
            <person name="Magnuson J."/>
            <person name="Mondo S."/>
            <person name="Nolan M."/>
            <person name="Ohm R."/>
            <person name="Pangilinan J."/>
            <person name="Park H.-J."/>
            <person name="Ramirez L."/>
            <person name="Alfaro M."/>
            <person name="Sun H."/>
            <person name="Tritt A."/>
            <person name="Yoshinaga Y."/>
            <person name="Zwiers L.-H."/>
            <person name="Turgeon B."/>
            <person name="Goodwin S."/>
            <person name="Spatafora J."/>
            <person name="Crous P."/>
            <person name="Grigoriev I."/>
        </authorList>
    </citation>
    <scope>NUCLEOTIDE SEQUENCE</scope>
    <source>
        <strain evidence="3">CBS 480.64</strain>
    </source>
</reference>
<comment type="catalytic activity">
    <reaction evidence="1">
        <text>O-phospho-L-threonyl-[protein] + H2O = L-threonyl-[protein] + phosphate</text>
        <dbReference type="Rhea" id="RHEA:47004"/>
        <dbReference type="Rhea" id="RHEA-COMP:11060"/>
        <dbReference type="Rhea" id="RHEA-COMP:11605"/>
        <dbReference type="ChEBI" id="CHEBI:15377"/>
        <dbReference type="ChEBI" id="CHEBI:30013"/>
        <dbReference type="ChEBI" id="CHEBI:43474"/>
        <dbReference type="ChEBI" id="CHEBI:61977"/>
        <dbReference type="EC" id="3.1.3.16"/>
    </reaction>
</comment>
<comment type="cofactor">
    <cofactor evidence="1">
        <name>Mn(2+)</name>
        <dbReference type="ChEBI" id="CHEBI:29035"/>
    </cofactor>
</comment>
<dbReference type="AlphaFoldDB" id="A0A6A7BVM9"/>
<dbReference type="PANTHER" id="PTHR12320">
    <property type="entry name" value="PROTEIN PHOSPHATASE 2C"/>
    <property type="match status" value="1"/>
</dbReference>
<keyword evidence="1" id="KW-0479">Metal-binding</keyword>
<dbReference type="InterPro" id="IPR036457">
    <property type="entry name" value="PPM-type-like_dom_sf"/>
</dbReference>
<dbReference type="EC" id="3.1.3.16" evidence="1"/>
<feature type="non-terminal residue" evidence="3">
    <location>
        <position position="1"/>
    </location>
</feature>
<gene>
    <name evidence="3" type="ORF">K470DRAFT_196296</name>
</gene>
<evidence type="ECO:0000313" key="4">
    <source>
        <dbReference type="Proteomes" id="UP000799421"/>
    </source>
</evidence>
<comment type="cofactor">
    <cofactor evidence="1">
        <name>Mg(2+)</name>
        <dbReference type="ChEBI" id="CHEBI:18420"/>
    </cofactor>
</comment>
<keyword evidence="1" id="KW-0464">Manganese</keyword>
<dbReference type="PANTHER" id="PTHR12320:SF1">
    <property type="entry name" value="PROTEIN PHOSPHATASE PTC7 HOMOLOG"/>
    <property type="match status" value="1"/>
</dbReference>
<dbReference type="EMBL" id="MU005997">
    <property type="protein sequence ID" value="KAF2859142.1"/>
    <property type="molecule type" value="Genomic_DNA"/>
</dbReference>
<dbReference type="GO" id="GO:0046872">
    <property type="term" value="F:metal ion binding"/>
    <property type="evidence" value="ECO:0007669"/>
    <property type="project" value="UniProtKB-UniRule"/>
</dbReference>
<protein>
    <recommendedName>
        <fullName evidence="1">Protein phosphatase</fullName>
        <ecNumber evidence="1">3.1.3.16</ecNumber>
    </recommendedName>
</protein>
<keyword evidence="4" id="KW-1185">Reference proteome</keyword>
<keyword evidence="1" id="KW-0378">Hydrolase</keyword>
<dbReference type="InterPro" id="IPR039123">
    <property type="entry name" value="PPTC7"/>
</dbReference>
<dbReference type="Proteomes" id="UP000799421">
    <property type="component" value="Unassembled WGS sequence"/>
</dbReference>
<sequence>TFTYRLGVASSSKWSPPRMPVLGQDFFHYSNEPLVPSKAAAGEDGYFAASVANTRSIAFGVTDGVGGWNDEGVDPSVFSHSLCKAMIGAAQAGINRPQAILQTAYDEVMADDAVVAGGSTASVAVADAKGCLETANLGDSGFIIFGPAKVMHYSDPQTHAFNTPYQMAKLPPHVRRQHAIFGGAKHFSETPAQAAVEQHRLSHGDIVVIGTDGVWDNLSAQDTLGVVTGVMEQHGFWNKAILNNTKIRESHEIHLPTVLATAVMRTAKTAGLDTRRNGPFAREFAKEITRKHPDERWKGGKPDDIAVVVAVAVEDD</sequence>
<dbReference type="SUPFAM" id="SSF81606">
    <property type="entry name" value="PP2C-like"/>
    <property type="match status" value="1"/>
</dbReference>
<evidence type="ECO:0000313" key="3">
    <source>
        <dbReference type="EMBL" id="KAF2859142.1"/>
    </source>
</evidence>
<dbReference type="SMART" id="SM00332">
    <property type="entry name" value="PP2Cc"/>
    <property type="match status" value="1"/>
</dbReference>
<name>A0A6A7BVM9_9PEZI</name>
<keyword evidence="1" id="KW-0460">Magnesium</keyword>
<feature type="domain" description="PPM-type phosphatase" evidence="2">
    <location>
        <begin position="27"/>
        <end position="312"/>
    </location>
</feature>
<organism evidence="3 4">
    <name type="scientific">Piedraia hortae CBS 480.64</name>
    <dbReference type="NCBI Taxonomy" id="1314780"/>
    <lineage>
        <taxon>Eukaryota</taxon>
        <taxon>Fungi</taxon>
        <taxon>Dikarya</taxon>
        <taxon>Ascomycota</taxon>
        <taxon>Pezizomycotina</taxon>
        <taxon>Dothideomycetes</taxon>
        <taxon>Dothideomycetidae</taxon>
        <taxon>Capnodiales</taxon>
        <taxon>Piedraiaceae</taxon>
        <taxon>Piedraia</taxon>
    </lineage>
</organism>
<dbReference type="PROSITE" id="PS51746">
    <property type="entry name" value="PPM_2"/>
    <property type="match status" value="1"/>
</dbReference>
<comment type="similarity">
    <text evidence="1">Belongs to the PP2C family.</text>
</comment>
<keyword evidence="1" id="KW-0904">Protein phosphatase</keyword>